<evidence type="ECO:0000256" key="3">
    <source>
        <dbReference type="SAM" id="SignalP"/>
    </source>
</evidence>
<dbReference type="EMBL" id="MU006091">
    <property type="protein sequence ID" value="KAF2841612.1"/>
    <property type="molecule type" value="Genomic_DNA"/>
</dbReference>
<feature type="chain" id="PRO_5040500011" description="Transmembrane protein" evidence="3">
    <location>
        <begin position="22"/>
        <end position="681"/>
    </location>
</feature>
<keyword evidence="2" id="KW-0812">Transmembrane</keyword>
<feature type="signal peptide" evidence="3">
    <location>
        <begin position="1"/>
        <end position="21"/>
    </location>
</feature>
<keyword evidence="5" id="KW-1185">Reference proteome</keyword>
<name>A0A9P4SGX9_9PEZI</name>
<feature type="transmembrane region" description="Helical" evidence="2">
    <location>
        <begin position="400"/>
        <end position="420"/>
    </location>
</feature>
<reference evidence="4" key="1">
    <citation type="journal article" date="2020" name="Stud. Mycol.">
        <title>101 Dothideomycetes genomes: a test case for predicting lifestyles and emergence of pathogens.</title>
        <authorList>
            <person name="Haridas S."/>
            <person name="Albert R."/>
            <person name="Binder M."/>
            <person name="Bloem J."/>
            <person name="Labutti K."/>
            <person name="Salamov A."/>
            <person name="Andreopoulos B."/>
            <person name="Baker S."/>
            <person name="Barry K."/>
            <person name="Bills G."/>
            <person name="Bluhm B."/>
            <person name="Cannon C."/>
            <person name="Castanera R."/>
            <person name="Culley D."/>
            <person name="Daum C."/>
            <person name="Ezra D."/>
            <person name="Gonzalez J."/>
            <person name="Henrissat B."/>
            <person name="Kuo A."/>
            <person name="Liang C."/>
            <person name="Lipzen A."/>
            <person name="Lutzoni F."/>
            <person name="Magnuson J."/>
            <person name="Mondo S."/>
            <person name="Nolan M."/>
            <person name="Ohm R."/>
            <person name="Pangilinan J."/>
            <person name="Park H.-J."/>
            <person name="Ramirez L."/>
            <person name="Alfaro M."/>
            <person name="Sun H."/>
            <person name="Tritt A."/>
            <person name="Yoshinaga Y."/>
            <person name="Zwiers L.-H."/>
            <person name="Turgeon B."/>
            <person name="Goodwin S."/>
            <person name="Spatafora J."/>
            <person name="Crous P."/>
            <person name="Grigoriev I."/>
        </authorList>
    </citation>
    <scope>NUCLEOTIDE SEQUENCE</scope>
    <source>
        <strain evidence="4">CBS 101060</strain>
    </source>
</reference>
<feature type="region of interest" description="Disordered" evidence="1">
    <location>
        <begin position="653"/>
        <end position="681"/>
    </location>
</feature>
<keyword evidence="2" id="KW-0472">Membrane</keyword>
<protein>
    <recommendedName>
        <fullName evidence="6">Transmembrane protein</fullName>
    </recommendedName>
</protein>
<evidence type="ECO:0000256" key="1">
    <source>
        <dbReference type="SAM" id="MobiDB-lite"/>
    </source>
</evidence>
<comment type="caution">
    <text evidence="4">The sequence shown here is derived from an EMBL/GenBank/DDBJ whole genome shotgun (WGS) entry which is preliminary data.</text>
</comment>
<gene>
    <name evidence="4" type="ORF">M501DRAFT_990109</name>
</gene>
<dbReference type="Proteomes" id="UP000799429">
    <property type="component" value="Unassembled WGS sequence"/>
</dbReference>
<dbReference type="AlphaFoldDB" id="A0A9P4SGX9"/>
<keyword evidence="3" id="KW-0732">Signal</keyword>
<evidence type="ECO:0000313" key="4">
    <source>
        <dbReference type="EMBL" id="KAF2841612.1"/>
    </source>
</evidence>
<evidence type="ECO:0008006" key="6">
    <source>
        <dbReference type="Google" id="ProtNLM"/>
    </source>
</evidence>
<evidence type="ECO:0000313" key="5">
    <source>
        <dbReference type="Proteomes" id="UP000799429"/>
    </source>
</evidence>
<accession>A0A9P4SGX9</accession>
<evidence type="ECO:0000256" key="2">
    <source>
        <dbReference type="SAM" id="Phobius"/>
    </source>
</evidence>
<keyword evidence="2" id="KW-1133">Transmembrane helix</keyword>
<organism evidence="4 5">
    <name type="scientific">Patellaria atrata CBS 101060</name>
    <dbReference type="NCBI Taxonomy" id="1346257"/>
    <lineage>
        <taxon>Eukaryota</taxon>
        <taxon>Fungi</taxon>
        <taxon>Dikarya</taxon>
        <taxon>Ascomycota</taxon>
        <taxon>Pezizomycotina</taxon>
        <taxon>Dothideomycetes</taxon>
        <taxon>Dothideomycetes incertae sedis</taxon>
        <taxon>Patellariales</taxon>
        <taxon>Patellariaceae</taxon>
        <taxon>Patellaria</taxon>
    </lineage>
</organism>
<dbReference type="OrthoDB" id="2624308at2759"/>
<sequence length="681" mass="76953">MSLISSFVLSLMMFWPISIYGDEKNGGMFEPVPYRFRGYPKSARNVSDHKPISQSHDILWTSASGQYDRSSLPNYLCFLREPQEKSMRGVTVQKTSQYVLETGQRRISYAYIGYRSRQFRNDSNEDLHALHLLAERAARDAGLMAYWVACSCMPDPDLQTEEVYRIDSVARNSSLMIVALNPSKNSNKEFVSDRNKLLQEFGSGLWTRPDLLNSPSRTNIKVYVRGDEPEDHLDLSKRQFANLAYGDEGPTAIQLLDHFDGHVNLTRLQLIVQLLRFFLGGQTSEFYAGDLYYVLMGLLPYRPRVDPTDSRFQALSRVILANDSDRLLERLICKLLSTRGHWAAVDDAWGVNLWEIYPSCQVSGVDTNDTLIVDGAFGASIRWNSFERVDYRSKDSPIAFIYRTILRGSPLLAVAGALLVSKSVSTAGYALLSIAGTLIAFAPFLIRWIYAPIPEKTKAQPYMFGFEGYMPIDEIERLIFGSSNNRLKWSPNGSRLSKHFQDEYEQCVGLDPTGDPRIADVVQRYKDSKINEPKVFTLVDTCTMTVILYVALQPPVAVLCCGQEGGMQRALLCSYEAGTGVLHRETVIRLESDVLNSMMKMGKVRLSLQSPLLRPGYNVTESYKVEGDGSYYPVDRSSGPDPMAYMNYTENMYTGDTQQPEYTRDSQQLDYSGTTQRSEVN</sequence>
<proteinExistence type="predicted"/>
<feature type="transmembrane region" description="Helical" evidence="2">
    <location>
        <begin position="427"/>
        <end position="450"/>
    </location>
</feature>